<dbReference type="EMBL" id="JANAVB010006598">
    <property type="protein sequence ID" value="KAJ6844652.1"/>
    <property type="molecule type" value="Genomic_DNA"/>
</dbReference>
<reference evidence="4" key="1">
    <citation type="journal article" date="2023" name="GigaByte">
        <title>Genome assembly of the bearded iris, Iris pallida Lam.</title>
        <authorList>
            <person name="Bruccoleri R.E."/>
            <person name="Oakeley E.J."/>
            <person name="Faust A.M.E."/>
            <person name="Altorfer M."/>
            <person name="Dessus-Babus S."/>
            <person name="Burckhardt D."/>
            <person name="Oertli M."/>
            <person name="Naumann U."/>
            <person name="Petersen F."/>
            <person name="Wong J."/>
        </authorList>
    </citation>
    <scope>NUCLEOTIDE SEQUENCE</scope>
    <source>
        <strain evidence="4">GSM-AAB239-AS_SAM_17_03QT</strain>
    </source>
</reference>
<evidence type="ECO:0000313" key="4">
    <source>
        <dbReference type="EMBL" id="KAJ6844652.1"/>
    </source>
</evidence>
<evidence type="ECO:0000313" key="5">
    <source>
        <dbReference type="Proteomes" id="UP001140949"/>
    </source>
</evidence>
<accession>A0AAX6HUT2</accession>
<comment type="similarity">
    <text evidence="1">Belongs to the plant acyltransferase family.</text>
</comment>
<dbReference type="PANTHER" id="PTHR31147">
    <property type="entry name" value="ACYL TRANSFERASE 4"/>
    <property type="match status" value="1"/>
</dbReference>
<name>A0AAX6HUT2_IRIPA</name>
<gene>
    <name evidence="4" type="ORF">M6B38_290920</name>
</gene>
<protein>
    <submittedName>
        <fullName evidence="4">3'-N-debenzoyl-2'-deoxytaxol N-benzoyltransferase</fullName>
    </submittedName>
</protein>
<dbReference type="Pfam" id="PF02458">
    <property type="entry name" value="Transferase"/>
    <property type="match status" value="1"/>
</dbReference>
<organism evidence="4 5">
    <name type="scientific">Iris pallida</name>
    <name type="common">Sweet iris</name>
    <dbReference type="NCBI Taxonomy" id="29817"/>
    <lineage>
        <taxon>Eukaryota</taxon>
        <taxon>Viridiplantae</taxon>
        <taxon>Streptophyta</taxon>
        <taxon>Embryophyta</taxon>
        <taxon>Tracheophyta</taxon>
        <taxon>Spermatophyta</taxon>
        <taxon>Magnoliopsida</taxon>
        <taxon>Liliopsida</taxon>
        <taxon>Asparagales</taxon>
        <taxon>Iridaceae</taxon>
        <taxon>Iridoideae</taxon>
        <taxon>Irideae</taxon>
        <taxon>Iris</taxon>
    </lineage>
</organism>
<keyword evidence="3" id="KW-0012">Acyltransferase</keyword>
<dbReference type="Gene3D" id="3.30.559.10">
    <property type="entry name" value="Chloramphenicol acetyltransferase-like domain"/>
    <property type="match status" value="2"/>
</dbReference>
<reference evidence="4" key="2">
    <citation type="submission" date="2023-04" db="EMBL/GenBank/DDBJ databases">
        <authorList>
            <person name="Bruccoleri R.E."/>
            <person name="Oakeley E.J."/>
            <person name="Faust A.-M."/>
            <person name="Dessus-Babus S."/>
            <person name="Altorfer M."/>
            <person name="Burckhardt D."/>
            <person name="Oertli M."/>
            <person name="Naumann U."/>
            <person name="Petersen F."/>
            <person name="Wong J."/>
        </authorList>
    </citation>
    <scope>NUCLEOTIDE SEQUENCE</scope>
    <source>
        <strain evidence="4">GSM-AAB239-AS_SAM_17_03QT</strain>
        <tissue evidence="4">Leaf</tissue>
    </source>
</reference>
<sequence>MISPVTKMAPVLVSPSGPTPSGHLPLSCLDRVPVMRYFVEMFHVYNHGHEPAEAVRSALAKALVPYYPVAGRISNSDDGKLQVSCTGEGVWFVAASAACSLKDVEYMESEPFGISKEQLLPSPPPGVAQDDLIFMLQITEFECGGFVIGYIANHVFFDAIGVGQFIVAIGEMAKGLETPTTKPVWCREAIPNTFPLGIELTHSTAAAPPPPSRLEHHKMDLPLDGVNLLTNQYTKETGRRCSSFDVLAAMLWQCRTRAIDLPPHADVSLDFPTNVRQKLREELPAEGGYYGNCICEVLIEQTGAYIANASLLEVITLIKDAKENLSTKFSRWLKGEPHVDKSPQQLVAYGSLCLTDLRRVGFYEADYGWGAPDHVVPLFDYPIALCTILNSPPPMKGVRVLTQCVAKEHLQAFCDKMNKLASLY</sequence>
<dbReference type="GO" id="GO:0016746">
    <property type="term" value="F:acyltransferase activity"/>
    <property type="evidence" value="ECO:0007669"/>
    <property type="project" value="UniProtKB-KW"/>
</dbReference>
<dbReference type="Proteomes" id="UP001140949">
    <property type="component" value="Unassembled WGS sequence"/>
</dbReference>
<evidence type="ECO:0000256" key="1">
    <source>
        <dbReference type="ARBA" id="ARBA00009861"/>
    </source>
</evidence>
<dbReference type="InterPro" id="IPR050898">
    <property type="entry name" value="Plant_acyltransferase"/>
</dbReference>
<comment type="caution">
    <text evidence="4">The sequence shown here is derived from an EMBL/GenBank/DDBJ whole genome shotgun (WGS) entry which is preliminary data.</text>
</comment>
<dbReference type="InterPro" id="IPR023213">
    <property type="entry name" value="CAT-like_dom_sf"/>
</dbReference>
<dbReference type="PANTHER" id="PTHR31147:SF1">
    <property type="entry name" value="ACYL TRANSFERASE 4"/>
    <property type="match status" value="1"/>
</dbReference>
<evidence type="ECO:0000256" key="2">
    <source>
        <dbReference type="ARBA" id="ARBA00022679"/>
    </source>
</evidence>
<keyword evidence="5" id="KW-1185">Reference proteome</keyword>
<proteinExistence type="inferred from homology"/>
<keyword evidence="2" id="KW-0808">Transferase</keyword>
<dbReference type="AlphaFoldDB" id="A0AAX6HUT2"/>
<evidence type="ECO:0000256" key="3">
    <source>
        <dbReference type="ARBA" id="ARBA00023315"/>
    </source>
</evidence>